<name>A0A1I6K8B4_9EURY</name>
<dbReference type="AlphaFoldDB" id="A0A1I6K8B4"/>
<dbReference type="Proteomes" id="UP000199062">
    <property type="component" value="Unassembled WGS sequence"/>
</dbReference>
<keyword evidence="2" id="KW-1185">Reference proteome</keyword>
<protein>
    <recommendedName>
        <fullName evidence="3">Nucleotidyltransferase</fullName>
    </recommendedName>
</protein>
<evidence type="ECO:0000313" key="2">
    <source>
        <dbReference type="Proteomes" id="UP000199062"/>
    </source>
</evidence>
<dbReference type="STRING" id="767519.SAMN05216559_0358"/>
<sequence>MTKEIKQLVQSIGYPRNGSFEHRAPTESKDVLQAAEQNKVASLYLRSLHDQGALDKLTGEFEKKQQYQSDFQRTSRRISQMLSTGEEFALVKSIHPFPADASDVDVVLFDDPDLHSLGPHLEEQGYHVLGIAPSAMTIRDETTGQLVDLQTFFGLHKVVYYDMKHMRDNVVNRKVDGDVLSVPARPYDLSLIVNHSVTELMFLLKEYYATVFMLETSDESDVLEFVEDVRFNDSVAGCQAFLAIVDWINSEFFSIEPKHMDLLRDEIGISSHEREYAGTPLDFPHRYSRLSLTRFTVEKFKQPAFRGSFVEELPSFVHPSTAAYILRKVYGRSSRETY</sequence>
<dbReference type="RefSeq" id="WP_089813313.1">
    <property type="nucleotide sequence ID" value="NZ_FOZK01000001.1"/>
</dbReference>
<accession>A0A1I6K8B4</accession>
<dbReference type="EMBL" id="FOZK01000001">
    <property type="protein sequence ID" value="SFR87459.1"/>
    <property type="molecule type" value="Genomic_DNA"/>
</dbReference>
<evidence type="ECO:0008006" key="3">
    <source>
        <dbReference type="Google" id="ProtNLM"/>
    </source>
</evidence>
<gene>
    <name evidence="1" type="ORF">SAMN05216559_0358</name>
</gene>
<organism evidence="1 2">
    <name type="scientific">Halomicrobium zhouii</name>
    <dbReference type="NCBI Taxonomy" id="767519"/>
    <lineage>
        <taxon>Archaea</taxon>
        <taxon>Methanobacteriati</taxon>
        <taxon>Methanobacteriota</taxon>
        <taxon>Stenosarchaea group</taxon>
        <taxon>Halobacteria</taxon>
        <taxon>Halobacteriales</taxon>
        <taxon>Haloarculaceae</taxon>
        <taxon>Halomicrobium</taxon>
    </lineage>
</organism>
<proteinExistence type="predicted"/>
<reference evidence="1 2" key="1">
    <citation type="submission" date="2016-10" db="EMBL/GenBank/DDBJ databases">
        <authorList>
            <person name="de Groot N.N."/>
        </authorList>
    </citation>
    <scope>NUCLEOTIDE SEQUENCE [LARGE SCALE GENOMIC DNA]</scope>
    <source>
        <strain evidence="1 2">CGMCC 1.10457</strain>
    </source>
</reference>
<evidence type="ECO:0000313" key="1">
    <source>
        <dbReference type="EMBL" id="SFR87459.1"/>
    </source>
</evidence>